<dbReference type="Proteomes" id="UP000288024">
    <property type="component" value="Unassembled WGS sequence"/>
</dbReference>
<organism evidence="2 3">
    <name type="scientific">Niallia taxi</name>
    <dbReference type="NCBI Taxonomy" id="2499688"/>
    <lineage>
        <taxon>Bacteria</taxon>
        <taxon>Bacillati</taxon>
        <taxon>Bacillota</taxon>
        <taxon>Bacilli</taxon>
        <taxon>Bacillales</taxon>
        <taxon>Bacillaceae</taxon>
        <taxon>Niallia</taxon>
    </lineage>
</organism>
<keyword evidence="1" id="KW-1133">Transmembrane helix</keyword>
<gene>
    <name evidence="2" type="ORF">EM808_07015</name>
</gene>
<evidence type="ECO:0000313" key="2">
    <source>
        <dbReference type="EMBL" id="RVT65250.1"/>
    </source>
</evidence>
<dbReference type="NCBIfam" id="NF041002">
    <property type="entry name" value="pilin_ComGF"/>
    <property type="match status" value="1"/>
</dbReference>
<keyword evidence="3" id="KW-1185">Reference proteome</keyword>
<dbReference type="RefSeq" id="WP_127737469.1">
    <property type="nucleotide sequence ID" value="NZ_RZTZ01000002.1"/>
</dbReference>
<dbReference type="EMBL" id="RZTZ01000002">
    <property type="protein sequence ID" value="RVT65250.1"/>
    <property type="molecule type" value="Genomic_DNA"/>
</dbReference>
<evidence type="ECO:0000313" key="3">
    <source>
        <dbReference type="Proteomes" id="UP000288024"/>
    </source>
</evidence>
<accession>A0A437KDV9</accession>
<keyword evidence="1" id="KW-0812">Transmembrane</keyword>
<dbReference type="Pfam" id="PF15980">
    <property type="entry name" value="ComGF"/>
    <property type="match status" value="1"/>
</dbReference>
<reference evidence="2 3" key="1">
    <citation type="submission" date="2019-01" db="EMBL/GenBank/DDBJ databases">
        <title>Bacillus sp. M5HDSG1-1, whole genome shotgun sequence.</title>
        <authorList>
            <person name="Tuo L."/>
        </authorList>
    </citation>
    <scope>NUCLEOTIDE SEQUENCE [LARGE SCALE GENOMIC DNA]</scope>
    <source>
        <strain evidence="2 3">M5HDSG1-1</strain>
    </source>
</reference>
<feature type="transmembrane region" description="Helical" evidence="1">
    <location>
        <begin position="21"/>
        <end position="42"/>
    </location>
</feature>
<comment type="caution">
    <text evidence="2">The sequence shown here is derived from an EMBL/GenBank/DDBJ whole genome shotgun (WGS) entry which is preliminary data.</text>
</comment>
<keyword evidence="1" id="KW-0472">Membrane</keyword>
<sequence length="160" mass="18355">MRGYRKKQPRFVKTYKGETGFILAEMLVALSLFLIICAFFPLTVKLITDGSSVSHSLRSLEWDVFIHQLKKEVRLATTVRVSEQKLNLTVEGENVQYEKYENKIRRRVNGAGHEVCLQEVEKVEFEAIESGVRILVTDTSWYKRNAAARSFLSLNEAGLK</sequence>
<protein>
    <submittedName>
        <fullName evidence="2">Competence protein ComG</fullName>
    </submittedName>
</protein>
<evidence type="ECO:0000256" key="1">
    <source>
        <dbReference type="SAM" id="Phobius"/>
    </source>
</evidence>
<name>A0A437KDV9_9BACI</name>
<dbReference type="InterPro" id="IPR016977">
    <property type="entry name" value="ComGF"/>
</dbReference>
<proteinExistence type="predicted"/>
<dbReference type="AlphaFoldDB" id="A0A437KDV9"/>